<dbReference type="InterPro" id="IPR042081">
    <property type="entry name" value="RNA_2'-PTrans_C"/>
</dbReference>
<evidence type="ECO:0000256" key="4">
    <source>
        <dbReference type="ARBA" id="ARBA00025212"/>
    </source>
</evidence>
<dbReference type="RefSeq" id="WP_123421768.1">
    <property type="nucleotide sequence ID" value="NZ_RJUL01000006.1"/>
</dbReference>
<dbReference type="GO" id="GO:0006388">
    <property type="term" value="P:tRNA splicing, via endonucleolytic cleavage and ligation"/>
    <property type="evidence" value="ECO:0007669"/>
    <property type="project" value="UniProtKB-UniRule"/>
</dbReference>
<organism evidence="6 7">
    <name type="scientific">Gallaecimonas pentaromativorans</name>
    <dbReference type="NCBI Taxonomy" id="584787"/>
    <lineage>
        <taxon>Bacteria</taxon>
        <taxon>Pseudomonadati</taxon>
        <taxon>Pseudomonadota</taxon>
        <taxon>Gammaproteobacteria</taxon>
        <taxon>Enterobacterales</taxon>
        <taxon>Gallaecimonadaceae</taxon>
        <taxon>Gallaecimonas</taxon>
    </lineage>
</organism>
<evidence type="ECO:0000256" key="3">
    <source>
        <dbReference type="ARBA" id="ARBA00023027"/>
    </source>
</evidence>
<dbReference type="PANTHER" id="PTHR12684">
    <property type="entry name" value="PUTATIVE PHOSPHOTRANSFERASE"/>
    <property type="match status" value="1"/>
</dbReference>
<dbReference type="InterPro" id="IPR022928">
    <property type="entry name" value="RNA_2'-PTrans_KptA"/>
</dbReference>
<evidence type="ECO:0000256" key="2">
    <source>
        <dbReference type="ARBA" id="ARBA00022679"/>
    </source>
</evidence>
<dbReference type="Proteomes" id="UP000268033">
    <property type="component" value="Unassembled WGS sequence"/>
</dbReference>
<keyword evidence="3 5" id="KW-0520">NAD</keyword>
<keyword evidence="7" id="KW-1185">Reference proteome</keyword>
<name>A0A3N1PAR5_9GAMM</name>
<dbReference type="InterPro" id="IPR002745">
    <property type="entry name" value="Ptrans_KptA/Tpt1"/>
</dbReference>
<dbReference type="NCBIfam" id="NF002014">
    <property type="entry name" value="PRK00819.1-4"/>
    <property type="match status" value="1"/>
</dbReference>
<keyword evidence="2 5" id="KW-0808">Transferase</keyword>
<sequence>MSKQLESKSKFLSLVLRHKPEEIGLTLDAEGWASVEELIQLSTTKNISLTKEIIQEIVATSEKKRFSIDASGEKIRANQGHSIAVDLKLTRLAPPATLFHGTATRFIPSIQASGLIPGSRQHVHLSAAVTTAVEVGARYGKPAVLKVRASDMHKDGYEFYQSENGVWLTRAVPPPYLEFPDEA</sequence>
<dbReference type="EMBL" id="RJUL01000006">
    <property type="protein sequence ID" value="ROQ24858.1"/>
    <property type="molecule type" value="Genomic_DNA"/>
</dbReference>
<dbReference type="HAMAP" id="MF_00299">
    <property type="entry name" value="KptA"/>
    <property type="match status" value="1"/>
</dbReference>
<dbReference type="AlphaFoldDB" id="A0A3N1PAR5"/>
<dbReference type="SUPFAM" id="SSF56399">
    <property type="entry name" value="ADP-ribosylation"/>
    <property type="match status" value="1"/>
</dbReference>
<comment type="caution">
    <text evidence="6">The sequence shown here is derived from an EMBL/GenBank/DDBJ whole genome shotgun (WGS) entry which is preliminary data.</text>
</comment>
<evidence type="ECO:0000256" key="1">
    <source>
        <dbReference type="ARBA" id="ARBA00009836"/>
    </source>
</evidence>
<protein>
    <recommendedName>
        <fullName evidence="5">Probable RNA 2'-phosphotransferase</fullName>
        <ecNumber evidence="5">2.7.1.-</ecNumber>
    </recommendedName>
</protein>
<comment type="similarity">
    <text evidence="1 5">Belongs to the KptA/TPT1 family.</text>
</comment>
<accession>A0A3N1PAR5</accession>
<dbReference type="GO" id="GO:0000215">
    <property type="term" value="F:tRNA 2'-phosphotransferase activity"/>
    <property type="evidence" value="ECO:0007669"/>
    <property type="project" value="TreeGrafter"/>
</dbReference>
<dbReference type="Pfam" id="PF01885">
    <property type="entry name" value="PTS_2-RNA"/>
    <property type="match status" value="1"/>
</dbReference>
<evidence type="ECO:0000313" key="6">
    <source>
        <dbReference type="EMBL" id="ROQ24858.1"/>
    </source>
</evidence>
<dbReference type="PANTHER" id="PTHR12684:SF2">
    <property type="entry name" value="TRNA 2'-PHOSPHOTRANSFERASE 1"/>
    <property type="match status" value="1"/>
</dbReference>
<gene>
    <name evidence="5" type="primary">kptA</name>
    <name evidence="6" type="ORF">EDC28_106105</name>
</gene>
<dbReference type="STRING" id="584787.GCA_001247655_02430"/>
<evidence type="ECO:0000256" key="5">
    <source>
        <dbReference type="HAMAP-Rule" id="MF_00299"/>
    </source>
</evidence>
<dbReference type="Gene3D" id="3.20.170.30">
    <property type="match status" value="1"/>
</dbReference>
<evidence type="ECO:0000313" key="7">
    <source>
        <dbReference type="Proteomes" id="UP000268033"/>
    </source>
</evidence>
<reference evidence="6 7" key="1">
    <citation type="submission" date="2018-11" db="EMBL/GenBank/DDBJ databases">
        <title>Genomic Encyclopedia of Type Strains, Phase IV (KMG-IV): sequencing the most valuable type-strain genomes for metagenomic binning, comparative biology and taxonomic classification.</title>
        <authorList>
            <person name="Goeker M."/>
        </authorList>
    </citation>
    <scope>NUCLEOTIDE SEQUENCE [LARGE SCALE GENOMIC DNA]</scope>
    <source>
        <strain evidence="6 7">DSM 21945</strain>
    </source>
</reference>
<dbReference type="Gene3D" id="1.10.10.970">
    <property type="entry name" value="RNA 2'-phosphotransferase, Tpt1/KptA family, N-terminal domain"/>
    <property type="match status" value="1"/>
</dbReference>
<dbReference type="EC" id="2.7.1.-" evidence="5"/>
<proteinExistence type="inferred from homology"/>
<dbReference type="GO" id="GO:0003950">
    <property type="term" value="F:NAD+ poly-ADP-ribosyltransferase activity"/>
    <property type="evidence" value="ECO:0007669"/>
    <property type="project" value="InterPro"/>
</dbReference>
<comment type="function">
    <text evidence="4 5">Removes the 2'-phosphate from RNA via an intermediate in which the phosphate is ADP-ribosylated by NAD followed by a presumed transesterification to release the RNA and generate ADP-ribose 1''-2''-cyclic phosphate (APPR&gt;P). May function as an ADP-ribosylase.</text>
</comment>
<dbReference type="InterPro" id="IPR042080">
    <property type="entry name" value="RNA_2'-PTrans_N"/>
</dbReference>